<feature type="compositionally biased region" description="Polar residues" evidence="1">
    <location>
        <begin position="315"/>
        <end position="339"/>
    </location>
</feature>
<dbReference type="InterPro" id="IPR055915">
    <property type="entry name" value="DUF7492"/>
</dbReference>
<feature type="signal peptide" evidence="2">
    <location>
        <begin position="1"/>
        <end position="19"/>
    </location>
</feature>
<keyword evidence="2" id="KW-0732">Signal</keyword>
<evidence type="ECO:0000313" key="5">
    <source>
        <dbReference type="Proteomes" id="UP000193144"/>
    </source>
</evidence>
<protein>
    <recommendedName>
        <fullName evidence="3">DUF7492 domain-containing protein</fullName>
    </recommendedName>
</protein>
<gene>
    <name evidence="4" type="ORF">BCR34DRAFT_160015</name>
</gene>
<keyword evidence="5" id="KW-1185">Reference proteome</keyword>
<comment type="caution">
    <text evidence="4">The sequence shown here is derived from an EMBL/GenBank/DDBJ whole genome shotgun (WGS) entry which is preliminary data.</text>
</comment>
<reference evidence="4 5" key="1">
    <citation type="submission" date="2016-07" db="EMBL/GenBank/DDBJ databases">
        <title>Pervasive Adenine N6-methylation of Active Genes in Fungi.</title>
        <authorList>
            <consortium name="DOE Joint Genome Institute"/>
            <person name="Mondo S.J."/>
            <person name="Dannebaum R.O."/>
            <person name="Kuo R.C."/>
            <person name="Labutti K."/>
            <person name="Haridas S."/>
            <person name="Kuo A."/>
            <person name="Salamov A."/>
            <person name="Ahrendt S.R."/>
            <person name="Lipzen A."/>
            <person name="Sullivan W."/>
            <person name="Andreopoulos W.B."/>
            <person name="Clum A."/>
            <person name="Lindquist E."/>
            <person name="Daum C."/>
            <person name="Ramamoorthy G.K."/>
            <person name="Gryganskyi A."/>
            <person name="Culley D."/>
            <person name="Magnuson J.K."/>
            <person name="James T.Y."/>
            <person name="O'Malley M.A."/>
            <person name="Stajich J.E."/>
            <person name="Spatafora J.W."/>
            <person name="Visel A."/>
            <person name="Grigoriev I.V."/>
        </authorList>
    </citation>
    <scope>NUCLEOTIDE SEQUENCE [LARGE SCALE GENOMIC DNA]</scope>
    <source>
        <strain evidence="4 5">CBS 115471</strain>
    </source>
</reference>
<dbReference type="OrthoDB" id="64281at2759"/>
<dbReference type="Pfam" id="PF24320">
    <property type="entry name" value="DUF7492"/>
    <property type="match status" value="1"/>
</dbReference>
<sequence length="410" mass="44629">MVCLTSILVGCAVITAVNGHTWIEQLRNIDKDGKYSGEYGYPRGYVAKTDPGYNSETDMNYQLPTEQQQPPFIDATNLLCHPNQRKPTQSKDKYPRLQAVPGGFMALRYMENGHVTLADPNGNIGRPEKGGTIYVYGTTQPLEDEKLVDVLQWKQDGSGGDKRGVLLATNNFDDGRCYEISDFALAKERMAEFPNYAMGQAPRANATGQKGNFPLFCESNVALPKDAATGKPYTLYWVWQWPVAPGATPIFPKGKDQYYTTCMDVDVVDTIKQDAQAKFPLVQQDATSLAVSDFASRTAILTDAVKGELGPVFQSGPTASRGSPSATQPAAQPTITGPSNTSAIFSIHTLSSRPGAQPTRQPNGLVTITVTEHITVTAPGVVATVTATRRPNQSHFRRNGAKFRSRTLSE</sequence>
<feature type="chain" id="PRO_5012937487" description="DUF7492 domain-containing protein" evidence="2">
    <location>
        <begin position="20"/>
        <end position="410"/>
    </location>
</feature>
<evidence type="ECO:0000313" key="4">
    <source>
        <dbReference type="EMBL" id="ORX97801.1"/>
    </source>
</evidence>
<dbReference type="STRING" id="1231657.A0A1Y1YID4"/>
<dbReference type="Proteomes" id="UP000193144">
    <property type="component" value="Unassembled WGS sequence"/>
</dbReference>
<evidence type="ECO:0000259" key="3">
    <source>
        <dbReference type="Pfam" id="PF24320"/>
    </source>
</evidence>
<organism evidence="4 5">
    <name type="scientific">Clohesyomyces aquaticus</name>
    <dbReference type="NCBI Taxonomy" id="1231657"/>
    <lineage>
        <taxon>Eukaryota</taxon>
        <taxon>Fungi</taxon>
        <taxon>Dikarya</taxon>
        <taxon>Ascomycota</taxon>
        <taxon>Pezizomycotina</taxon>
        <taxon>Dothideomycetes</taxon>
        <taxon>Pleosporomycetidae</taxon>
        <taxon>Pleosporales</taxon>
        <taxon>Lindgomycetaceae</taxon>
        <taxon>Clohesyomyces</taxon>
    </lineage>
</organism>
<dbReference type="EMBL" id="MCFA01000227">
    <property type="protein sequence ID" value="ORX97801.1"/>
    <property type="molecule type" value="Genomic_DNA"/>
</dbReference>
<evidence type="ECO:0000256" key="1">
    <source>
        <dbReference type="SAM" id="MobiDB-lite"/>
    </source>
</evidence>
<accession>A0A1Y1YID4</accession>
<proteinExistence type="predicted"/>
<name>A0A1Y1YID4_9PLEO</name>
<evidence type="ECO:0000256" key="2">
    <source>
        <dbReference type="SAM" id="SignalP"/>
    </source>
</evidence>
<feature type="domain" description="DUF7492" evidence="3">
    <location>
        <begin position="17"/>
        <end position="281"/>
    </location>
</feature>
<feature type="region of interest" description="Disordered" evidence="1">
    <location>
        <begin position="312"/>
        <end position="339"/>
    </location>
</feature>
<dbReference type="AlphaFoldDB" id="A0A1Y1YID4"/>